<dbReference type="HOGENOM" id="CLU_2626205_0_0_1"/>
<protein>
    <submittedName>
        <fullName evidence="7">Uncharacterized protein</fullName>
    </submittedName>
</protein>
<reference evidence="7" key="2">
    <citation type="submission" date="2018-05" db="EMBL/GenBank/DDBJ databases">
        <title>OpunRS2 (Oryza punctata Reference Sequence Version 2).</title>
        <authorList>
            <person name="Zhang J."/>
            <person name="Kudrna D."/>
            <person name="Lee S."/>
            <person name="Talag J."/>
            <person name="Welchert J."/>
            <person name="Wing R.A."/>
        </authorList>
    </citation>
    <scope>NUCLEOTIDE SEQUENCE [LARGE SCALE GENOMIC DNA]</scope>
</reference>
<comment type="subcellular location">
    <subcellularLocation>
        <location evidence="1">Endoplasmic reticulum membrane</location>
    </subcellularLocation>
</comment>
<evidence type="ECO:0000256" key="5">
    <source>
        <dbReference type="ARBA" id="ARBA00022989"/>
    </source>
</evidence>
<evidence type="ECO:0000313" key="7">
    <source>
        <dbReference type="EnsemblPlants" id="OPUNC01G32920.1"/>
    </source>
</evidence>
<dbReference type="InterPro" id="IPR006716">
    <property type="entry name" value="ERG2_sigma1_rcpt-like"/>
</dbReference>
<name>A0A0E0JPT2_ORYPU</name>
<proteinExistence type="inferred from homology"/>
<evidence type="ECO:0000256" key="1">
    <source>
        <dbReference type="ARBA" id="ARBA00004586"/>
    </source>
</evidence>
<keyword evidence="4" id="KW-0256">Endoplasmic reticulum</keyword>
<accession>A0A0E0JPT2</accession>
<dbReference type="GO" id="GO:0005789">
    <property type="term" value="C:endoplasmic reticulum membrane"/>
    <property type="evidence" value="ECO:0007669"/>
    <property type="project" value="UniProtKB-SubCell"/>
</dbReference>
<keyword evidence="3" id="KW-0812">Transmembrane</keyword>
<dbReference type="EnsemblPlants" id="OPUNC01G32920.1">
    <property type="protein sequence ID" value="OPUNC01G32920.1"/>
    <property type="gene ID" value="OPUNC01G32920"/>
</dbReference>
<organism evidence="7">
    <name type="scientific">Oryza punctata</name>
    <name type="common">Red rice</name>
    <dbReference type="NCBI Taxonomy" id="4537"/>
    <lineage>
        <taxon>Eukaryota</taxon>
        <taxon>Viridiplantae</taxon>
        <taxon>Streptophyta</taxon>
        <taxon>Embryophyta</taxon>
        <taxon>Tracheophyta</taxon>
        <taxon>Spermatophyta</taxon>
        <taxon>Magnoliopsida</taxon>
        <taxon>Liliopsida</taxon>
        <taxon>Poales</taxon>
        <taxon>Poaceae</taxon>
        <taxon>BOP clade</taxon>
        <taxon>Oryzoideae</taxon>
        <taxon>Oryzeae</taxon>
        <taxon>Oryzinae</taxon>
        <taxon>Oryza</taxon>
    </lineage>
</organism>
<comment type="similarity">
    <text evidence="2">Belongs to the ERG2 family.</text>
</comment>
<dbReference type="AlphaFoldDB" id="A0A0E0JPT2"/>
<evidence type="ECO:0000313" key="8">
    <source>
        <dbReference type="Proteomes" id="UP000026962"/>
    </source>
</evidence>
<keyword evidence="8" id="KW-1185">Reference proteome</keyword>
<evidence type="ECO:0000256" key="6">
    <source>
        <dbReference type="ARBA" id="ARBA00023136"/>
    </source>
</evidence>
<keyword evidence="6" id="KW-0472">Membrane</keyword>
<evidence type="ECO:0000256" key="4">
    <source>
        <dbReference type="ARBA" id="ARBA00022824"/>
    </source>
</evidence>
<evidence type="ECO:0000256" key="2">
    <source>
        <dbReference type="ARBA" id="ARBA00007141"/>
    </source>
</evidence>
<keyword evidence="5" id="KW-1133">Transmembrane helix</keyword>
<sequence length="78" mass="8844">MRRSPRSQTSTRTIPSSNLSRYLIYFFSSLNDQRVFYRRCAVYKSVAEEVTVWGSPLRTAGLLPHALAAQHLTILLGS</sequence>
<evidence type="ECO:0000256" key="3">
    <source>
        <dbReference type="ARBA" id="ARBA00022692"/>
    </source>
</evidence>
<reference evidence="7" key="1">
    <citation type="submission" date="2015-04" db="UniProtKB">
        <authorList>
            <consortium name="EnsemblPlants"/>
        </authorList>
    </citation>
    <scope>IDENTIFICATION</scope>
</reference>
<dbReference type="PANTHER" id="PTHR10868">
    <property type="entry name" value="SIGMA 1-TYPE OPIOID RECEPTOR-RELATED"/>
    <property type="match status" value="1"/>
</dbReference>
<dbReference type="Proteomes" id="UP000026962">
    <property type="component" value="Chromosome 1"/>
</dbReference>
<dbReference type="Gramene" id="OPUNC01G32920.1">
    <property type="protein sequence ID" value="OPUNC01G32920.1"/>
    <property type="gene ID" value="OPUNC01G32920"/>
</dbReference>
<dbReference type="PANTHER" id="PTHR10868:SF1">
    <property type="entry name" value="SIGMA NON-OPIOID INTRACELLULAR RECEPTOR 1"/>
    <property type="match status" value="1"/>
</dbReference>